<dbReference type="RefSeq" id="WP_280999437.1">
    <property type="nucleotide sequence ID" value="NZ_CP069362.1"/>
</dbReference>
<comment type="similarity">
    <text evidence="2">Belongs to the CRISPR system Cmr5 family.</text>
</comment>
<keyword evidence="7" id="KW-1185">Reference proteome</keyword>
<dbReference type="SUPFAM" id="SSF158568">
    <property type="entry name" value="AF1862-like"/>
    <property type="match status" value="1"/>
</dbReference>
<dbReference type="Gene3D" id="1.10.520.30">
    <property type="entry name" value="AF1862-like domain"/>
    <property type="match status" value="1"/>
</dbReference>
<reference evidence="6 7" key="1">
    <citation type="submission" date="2021-02" db="EMBL/GenBank/DDBJ databases">
        <title>Characterization of Marinitoga sp. nov. str. BP5-C20A.</title>
        <authorList>
            <person name="Erauso G."/>
            <person name="Postec A."/>
        </authorList>
    </citation>
    <scope>NUCLEOTIDE SEQUENCE [LARGE SCALE GENOMIC DNA]</scope>
    <source>
        <strain evidence="6 7">BP5-C20A</strain>
    </source>
</reference>
<evidence type="ECO:0000256" key="1">
    <source>
        <dbReference type="ARBA" id="ARBA00004496"/>
    </source>
</evidence>
<keyword evidence="3" id="KW-0963">Cytoplasm</keyword>
<organism evidence="6 7">
    <name type="scientific">Marinitoga aeolica</name>
    <dbReference type="NCBI Taxonomy" id="2809031"/>
    <lineage>
        <taxon>Bacteria</taxon>
        <taxon>Thermotogati</taxon>
        <taxon>Thermotogota</taxon>
        <taxon>Thermotogae</taxon>
        <taxon>Petrotogales</taxon>
        <taxon>Petrotogaceae</taxon>
        <taxon>Marinitoga</taxon>
    </lineage>
</organism>
<keyword evidence="4" id="KW-0051">Antiviral defense</keyword>
<accession>A0ABY8PRC2</accession>
<dbReference type="NCBIfam" id="TIGR01881">
    <property type="entry name" value="cas_Cmr5"/>
    <property type="match status" value="1"/>
</dbReference>
<evidence type="ECO:0000313" key="6">
    <source>
        <dbReference type="EMBL" id="WGS65178.1"/>
    </source>
</evidence>
<dbReference type="Proteomes" id="UP001232493">
    <property type="component" value="Chromosome"/>
</dbReference>
<protein>
    <recommendedName>
        <fullName evidence="5">CRISPR type III-B/RAMP module-associated protein Cmr5</fullName>
    </recommendedName>
</protein>
<evidence type="ECO:0000256" key="4">
    <source>
        <dbReference type="ARBA" id="ARBA00023118"/>
    </source>
</evidence>
<proteinExistence type="inferred from homology"/>
<dbReference type="InterPro" id="IPR010160">
    <property type="entry name" value="CRISPR-assoc_prot_Cmr5"/>
</dbReference>
<comment type="subcellular location">
    <subcellularLocation>
        <location evidence="1">Cytoplasm</location>
    </subcellularLocation>
</comment>
<gene>
    <name evidence="6" type="primary">cmr5</name>
    <name evidence="6" type="ORF">JRV97_01075</name>
</gene>
<evidence type="ECO:0000256" key="5">
    <source>
        <dbReference type="ARBA" id="ARBA00030001"/>
    </source>
</evidence>
<dbReference type="EMBL" id="CP069362">
    <property type="protein sequence ID" value="WGS65178.1"/>
    <property type="molecule type" value="Genomic_DNA"/>
</dbReference>
<name>A0ABY8PRC2_9BACT</name>
<dbReference type="InterPro" id="IPR023101">
    <property type="entry name" value="AF1862-like_dom_sf"/>
</dbReference>
<evidence type="ECO:0000256" key="3">
    <source>
        <dbReference type="ARBA" id="ARBA00022490"/>
    </source>
</evidence>
<evidence type="ECO:0000256" key="2">
    <source>
        <dbReference type="ARBA" id="ARBA00006161"/>
    </source>
</evidence>
<sequence>MKRENSTKRIAKDLVLNNSNRLNEEDKKIYRSLIKGLGSMIIQNGLYGTLVFLRAKAKTHHLAVFDDIQHFLKEKNLFQGDDLLEFLENTENLSVIQDRVLEFTNWYRRYADIFIGGD</sequence>
<dbReference type="Pfam" id="PF09701">
    <property type="entry name" value="Cas_Cmr5"/>
    <property type="match status" value="1"/>
</dbReference>
<evidence type="ECO:0000313" key="7">
    <source>
        <dbReference type="Proteomes" id="UP001232493"/>
    </source>
</evidence>